<feature type="transmembrane region" description="Helical" evidence="7">
    <location>
        <begin position="26"/>
        <end position="43"/>
    </location>
</feature>
<comment type="similarity">
    <text evidence="2">Belongs to the CPA3 antiporters (TC 2.A.63) subunit E family.</text>
</comment>
<keyword evidence="3" id="KW-1003">Cell membrane</keyword>
<proteinExistence type="inferred from homology"/>
<evidence type="ECO:0000256" key="3">
    <source>
        <dbReference type="ARBA" id="ARBA00022475"/>
    </source>
</evidence>
<gene>
    <name evidence="8" type="ORF">ETSY1_18250</name>
</gene>
<accession>W4LMH2</accession>
<evidence type="ECO:0000256" key="2">
    <source>
        <dbReference type="ARBA" id="ARBA00006228"/>
    </source>
</evidence>
<dbReference type="HOGENOM" id="CLU_086615_2_0_7"/>
<dbReference type="Pfam" id="PF01899">
    <property type="entry name" value="MNHE"/>
    <property type="match status" value="1"/>
</dbReference>
<reference evidence="8 9" key="1">
    <citation type="journal article" date="2014" name="Nature">
        <title>An environmental bacterial taxon with a large and distinct metabolic repertoire.</title>
        <authorList>
            <person name="Wilson M.C."/>
            <person name="Mori T."/>
            <person name="Ruckert C."/>
            <person name="Uria A.R."/>
            <person name="Helf M.J."/>
            <person name="Takada K."/>
            <person name="Gernert C."/>
            <person name="Steffens U.A."/>
            <person name="Heycke N."/>
            <person name="Schmitt S."/>
            <person name="Rinke C."/>
            <person name="Helfrich E.J."/>
            <person name="Brachmann A.O."/>
            <person name="Gurgui C."/>
            <person name="Wakimoto T."/>
            <person name="Kracht M."/>
            <person name="Crusemann M."/>
            <person name="Hentschel U."/>
            <person name="Abe I."/>
            <person name="Matsunaga S."/>
            <person name="Kalinowski J."/>
            <person name="Takeyama H."/>
            <person name="Piel J."/>
        </authorList>
    </citation>
    <scope>NUCLEOTIDE SEQUENCE [LARGE SCALE GENOMIC DNA]</scope>
    <source>
        <strain evidence="9">TSY1</strain>
    </source>
</reference>
<dbReference type="AlphaFoldDB" id="W4LMH2"/>
<dbReference type="EMBL" id="AZHW01000540">
    <property type="protein sequence ID" value="ETW98571.1"/>
    <property type="molecule type" value="Genomic_DNA"/>
</dbReference>
<evidence type="ECO:0000256" key="1">
    <source>
        <dbReference type="ARBA" id="ARBA00004651"/>
    </source>
</evidence>
<evidence type="ECO:0000256" key="6">
    <source>
        <dbReference type="ARBA" id="ARBA00023136"/>
    </source>
</evidence>
<comment type="subcellular location">
    <subcellularLocation>
        <location evidence="1">Cell membrane</location>
        <topology evidence="1">Multi-pass membrane protein</topology>
    </subcellularLocation>
</comment>
<evidence type="ECO:0000256" key="5">
    <source>
        <dbReference type="ARBA" id="ARBA00022989"/>
    </source>
</evidence>
<dbReference type="GO" id="GO:0008324">
    <property type="term" value="F:monoatomic cation transmembrane transporter activity"/>
    <property type="evidence" value="ECO:0007669"/>
    <property type="project" value="InterPro"/>
</dbReference>
<feature type="transmembrane region" description="Helical" evidence="7">
    <location>
        <begin position="64"/>
        <end position="87"/>
    </location>
</feature>
<evidence type="ECO:0000256" key="4">
    <source>
        <dbReference type="ARBA" id="ARBA00022692"/>
    </source>
</evidence>
<dbReference type="Proteomes" id="UP000019141">
    <property type="component" value="Unassembled WGS sequence"/>
</dbReference>
<evidence type="ECO:0000256" key="7">
    <source>
        <dbReference type="SAM" id="Phobius"/>
    </source>
</evidence>
<comment type="caution">
    <text evidence="8">The sequence shown here is derived from an EMBL/GenBank/DDBJ whole genome shotgun (WGS) entry which is preliminary data.</text>
</comment>
<name>W4LMH2_ENTF1</name>
<keyword evidence="5 7" id="KW-1133">Transmembrane helix</keyword>
<keyword evidence="6 7" id="KW-0472">Membrane</keyword>
<keyword evidence="4 7" id="KW-0812">Transmembrane</keyword>
<evidence type="ECO:0000313" key="9">
    <source>
        <dbReference type="Proteomes" id="UP000019141"/>
    </source>
</evidence>
<protein>
    <recommendedName>
        <fullName evidence="10">Cation transporter</fullName>
    </recommendedName>
</protein>
<organism evidence="8 9">
    <name type="scientific">Entotheonella factor</name>
    <dbReference type="NCBI Taxonomy" id="1429438"/>
    <lineage>
        <taxon>Bacteria</taxon>
        <taxon>Pseudomonadati</taxon>
        <taxon>Nitrospinota/Tectimicrobiota group</taxon>
        <taxon>Candidatus Tectimicrobiota</taxon>
        <taxon>Candidatus Entotheonellia</taxon>
        <taxon>Candidatus Entotheonellales</taxon>
        <taxon>Candidatus Entotheonellaceae</taxon>
        <taxon>Candidatus Entotheonella</taxon>
    </lineage>
</organism>
<dbReference type="PANTHER" id="PTHR34584:SF1">
    <property type="entry name" value="NA(+)_H(+) ANTIPORTER SUBUNIT E1"/>
    <property type="match status" value="1"/>
</dbReference>
<dbReference type="GO" id="GO:0005886">
    <property type="term" value="C:plasma membrane"/>
    <property type="evidence" value="ECO:0007669"/>
    <property type="project" value="UniProtKB-SubCell"/>
</dbReference>
<keyword evidence="9" id="KW-1185">Reference proteome</keyword>
<sequence>MIPLAIILFAFWVVLSGKFDAFHLGIGVVSAVCIALGTHNLLLRAPAIVPGYRHPLAAISWGRLLLYAPWLAWQVVLSGVQVAWLVLQPKMPISPCMVQFETDLPHELARMTLANSITLTPGTVTLDVEGDTFIVHALTASSAVALSPQTGQGRMQHRVEFLYRVSAPTMSSNEAG</sequence>
<dbReference type="InterPro" id="IPR002758">
    <property type="entry name" value="Cation_antiport_E"/>
</dbReference>
<dbReference type="PANTHER" id="PTHR34584">
    <property type="entry name" value="NA(+)/H(+) ANTIPORTER SUBUNIT E1"/>
    <property type="match status" value="1"/>
</dbReference>
<evidence type="ECO:0000313" key="8">
    <source>
        <dbReference type="EMBL" id="ETW98571.1"/>
    </source>
</evidence>
<evidence type="ECO:0008006" key="10">
    <source>
        <dbReference type="Google" id="ProtNLM"/>
    </source>
</evidence>